<organism evidence="5 6">
    <name type="scientific">Blastocystis sp. subtype 1 (strain ATCC 50177 / NandII)</name>
    <dbReference type="NCBI Taxonomy" id="478820"/>
    <lineage>
        <taxon>Eukaryota</taxon>
        <taxon>Sar</taxon>
        <taxon>Stramenopiles</taxon>
        <taxon>Bigyra</taxon>
        <taxon>Opalozoa</taxon>
        <taxon>Opalinata</taxon>
        <taxon>Blastocystidae</taxon>
        <taxon>Blastocystis</taxon>
    </lineage>
</organism>
<evidence type="ECO:0000256" key="3">
    <source>
        <dbReference type="SAM" id="MobiDB-lite"/>
    </source>
</evidence>
<dbReference type="PANTHER" id="PTHR17408">
    <property type="entry name" value="HISTONE RNA HAIRPIN-BINDING PROTEIN"/>
    <property type="match status" value="1"/>
</dbReference>
<dbReference type="AlphaFoldDB" id="A0A196S623"/>
<dbReference type="Pfam" id="PF15247">
    <property type="entry name" value="SLBP_RNA_bind"/>
    <property type="match status" value="1"/>
</dbReference>
<dbReference type="GO" id="GO:0071207">
    <property type="term" value="F:histone pre-mRNA stem-loop binding"/>
    <property type="evidence" value="ECO:0007669"/>
    <property type="project" value="TreeGrafter"/>
</dbReference>
<feature type="domain" description="Histone RNA hairpin-binding protein RNA-binding" evidence="4">
    <location>
        <begin position="15"/>
        <end position="66"/>
    </location>
</feature>
<evidence type="ECO:0000313" key="5">
    <source>
        <dbReference type="EMBL" id="OAO12530.1"/>
    </source>
</evidence>
<gene>
    <name evidence="5" type="ORF">AV274_5798</name>
</gene>
<dbReference type="OrthoDB" id="265795at2759"/>
<feature type="region of interest" description="Disordered" evidence="3">
    <location>
        <begin position="39"/>
        <end position="75"/>
    </location>
</feature>
<dbReference type="GO" id="GO:0003729">
    <property type="term" value="F:mRNA binding"/>
    <property type="evidence" value="ECO:0007669"/>
    <property type="project" value="InterPro"/>
</dbReference>
<evidence type="ECO:0000313" key="6">
    <source>
        <dbReference type="Proteomes" id="UP000078348"/>
    </source>
</evidence>
<dbReference type="InterPro" id="IPR038294">
    <property type="entry name" value="SLBP_RNA_bind_sf"/>
</dbReference>
<dbReference type="Proteomes" id="UP000078348">
    <property type="component" value="Unassembled WGS sequence"/>
</dbReference>
<dbReference type="PANTHER" id="PTHR17408:SF0">
    <property type="entry name" value="HISTONE RNA HAIRPIN-BINDING PROTEIN"/>
    <property type="match status" value="1"/>
</dbReference>
<dbReference type="GO" id="GO:0006398">
    <property type="term" value="P:mRNA 3'-end processing by stem-loop binding and cleavage"/>
    <property type="evidence" value="ECO:0007669"/>
    <property type="project" value="TreeGrafter"/>
</dbReference>
<evidence type="ECO:0000256" key="2">
    <source>
        <dbReference type="ARBA" id="ARBA00022884"/>
    </source>
</evidence>
<dbReference type="InterPro" id="IPR026502">
    <property type="entry name" value="SLBP1/SLBP2"/>
</dbReference>
<reference evidence="5 6" key="1">
    <citation type="submission" date="2016-05" db="EMBL/GenBank/DDBJ databases">
        <title>Nuclear genome of Blastocystis sp. subtype 1 NandII.</title>
        <authorList>
            <person name="Gentekaki E."/>
            <person name="Curtis B."/>
            <person name="Stairs C."/>
            <person name="Eme L."/>
            <person name="Herman E."/>
            <person name="Klimes V."/>
            <person name="Arias M.C."/>
            <person name="Elias M."/>
            <person name="Hilliou F."/>
            <person name="Klute M."/>
            <person name="Malik S.-B."/>
            <person name="Pightling A."/>
            <person name="Rachubinski R."/>
            <person name="Salas D."/>
            <person name="Schlacht A."/>
            <person name="Suga H."/>
            <person name="Archibald J."/>
            <person name="Ball S.G."/>
            <person name="Clark G."/>
            <person name="Dacks J."/>
            <person name="Van Der Giezen M."/>
            <person name="Tsaousis A."/>
            <person name="Roger A."/>
        </authorList>
    </citation>
    <scope>NUCLEOTIDE SEQUENCE [LARGE SCALE GENOMIC DNA]</scope>
    <source>
        <strain evidence="6">ATCC 50177 / NandII</strain>
    </source>
</reference>
<dbReference type="Gene3D" id="1.10.8.1120">
    <property type="entry name" value="Histone RNA hairpin-binding protein RNA-binding domain"/>
    <property type="match status" value="1"/>
</dbReference>
<dbReference type="GO" id="GO:0071204">
    <property type="term" value="C:histone pre-mRNA 3'end processing complex"/>
    <property type="evidence" value="ECO:0007669"/>
    <property type="project" value="TreeGrafter"/>
</dbReference>
<keyword evidence="2" id="KW-0694">RNA-binding</keyword>
<comment type="caution">
    <text evidence="5">The sequence shown here is derived from an EMBL/GenBank/DDBJ whole genome shotgun (WGS) entry which is preliminary data.</text>
</comment>
<evidence type="ECO:0000256" key="1">
    <source>
        <dbReference type="ARBA" id="ARBA00006151"/>
    </source>
</evidence>
<accession>A0A196S623</accession>
<name>A0A196S623_BLAHN</name>
<dbReference type="EMBL" id="LXWW01000541">
    <property type="protein sequence ID" value="OAO12530.1"/>
    <property type="molecule type" value="Genomic_DNA"/>
</dbReference>
<protein>
    <submittedName>
        <fullName evidence="5">Histone hairpin binding protein</fullName>
    </submittedName>
</protein>
<evidence type="ECO:0000259" key="4">
    <source>
        <dbReference type="Pfam" id="PF15247"/>
    </source>
</evidence>
<keyword evidence="6" id="KW-1185">Reference proteome</keyword>
<dbReference type="InterPro" id="IPR029344">
    <property type="entry name" value="SLBP_RNA_bind"/>
</dbReference>
<comment type="similarity">
    <text evidence="1">Belongs to the SLBP family.</text>
</comment>
<dbReference type="GO" id="GO:0051028">
    <property type="term" value="P:mRNA transport"/>
    <property type="evidence" value="ECO:0007669"/>
    <property type="project" value="TreeGrafter"/>
</dbReference>
<proteinExistence type="inferred from homology"/>
<sequence length="75" mass="8631">MSENATYPNDGAQGNVQSRIKQIMFGKNTDGYQRYLMLIPKEKRRPNDPQTPDPYEDTSKRRFEGKAYSTPPAHP</sequence>
<dbReference type="GO" id="GO:0005737">
    <property type="term" value="C:cytoplasm"/>
    <property type="evidence" value="ECO:0007669"/>
    <property type="project" value="TreeGrafter"/>
</dbReference>